<dbReference type="SUPFAM" id="SSF57184">
    <property type="entry name" value="Growth factor receptor domain"/>
    <property type="match status" value="1"/>
</dbReference>
<feature type="domain" description="EGF-like" evidence="9">
    <location>
        <begin position="151"/>
        <end position="194"/>
    </location>
</feature>
<dbReference type="Pfam" id="PF00008">
    <property type="entry name" value="EGF"/>
    <property type="match status" value="12"/>
</dbReference>
<feature type="disulfide bond" evidence="7">
    <location>
        <begin position="605"/>
        <end position="614"/>
    </location>
</feature>
<dbReference type="PRINTS" id="PR00010">
    <property type="entry name" value="EGFBLOOD"/>
</dbReference>
<feature type="domain" description="EGF-like" evidence="9">
    <location>
        <begin position="349"/>
        <end position="388"/>
    </location>
</feature>
<dbReference type="PROSITE" id="PS01186">
    <property type="entry name" value="EGF_2"/>
    <property type="match status" value="13"/>
</dbReference>
<dbReference type="GO" id="GO:0048589">
    <property type="term" value="P:developmental growth"/>
    <property type="evidence" value="ECO:0007669"/>
    <property type="project" value="UniProtKB-ARBA"/>
</dbReference>
<feature type="disulfide bond" evidence="7">
    <location>
        <begin position="76"/>
        <end position="85"/>
    </location>
</feature>
<feature type="disulfide bond" evidence="7">
    <location>
        <begin position="1596"/>
        <end position="1605"/>
    </location>
</feature>
<dbReference type="InterPro" id="IPR001881">
    <property type="entry name" value="EGF-like_Ca-bd_dom"/>
</dbReference>
<dbReference type="FunFam" id="2.60.120.200:FF:000210">
    <property type="entry name" value="Protein eyes shut homolog"/>
    <property type="match status" value="1"/>
</dbReference>
<sequence>MELKVEITKEKKDVTECTSLSEACQNNATCYIENGDFHCRCPPGVNCEIEVNECLSQPCKNGASCLDKLDSFSCVCPDGVTGILCETDIDECLSSPCLHEGTCVDLTDGFICICPPGFTGPVCEVDIDKCSSSPCKNEATCRDQAGFQLCKFPPCEVNNPCENEAECVDETDLDRFPLGFQCRCLRGFTGPHCELNVDECNSNPCVHGFCYDVVDGFYCLCNPGYAGVSCEKDIDDCISNVCENNSTCIDFHLSYQCVCDLGWEGMFCERETNECASNPCKNNSTCTDLFNAYRCTCPPGWTGPDCGEDVKGCISGPCFNGALCVESDDPSKFSCTCPPFFTGSLCTLPYNPCDVKNNPCLNNSTCRSRPDGSAKCVCPAGIEGSRCDIDTNECGSSPCQNHGHCVDMVNNYYCNCKPGFSGQHCEEDINECASNPCQNHGVCQDLVNRWRSKEKQAKKLKSQRYRHSCTHCELNVDECTSNPCQNGGRCVDGPSGYHCLCSSGFTGSDCVSNIDECASDPCVHGRYVSPKTYSDIQECESQPCLNAGFCVDLVDKYACICARGYSGTQCEVDLDACLDMPVNSSQCFNGGTCLDGPGYSFTCRCQAGFAGDFCELDVNECCSKPCLHGGICQDLINGYLCHCRPGWTGLRCEDDINECLPQPCNQGMCIQNEPGHGYSCFCQPGFVGRNCEYNYNDCLLWPCPDGFTCVDGVNSASCVAVETNVTSEPAVFLTHTEQAADITYGRYSGTSFLEFEGINLSAYDFSCSQEEEIHSINTEGQVNDGKEYVVHIRQYLAPCEAEVAVSGFQHAQSNPINYWSGVTLHTTGHAFVGGLPLTYSSYKGAETLYNYTGCIEIIEINKLRGFHTSNAIAGNNIENCKLQDSLADAVLLSDAFSIPRGAGSISLLPTVHSLACSDEPCLNGGVCHPLSMPSGAAAFFCNCPLHYTGRLCEKEILILFPLFSGSSYLELEPFTSLYTSSETTSSGDTVSVYITVKAKAPNGIILYTEEQKFGDRFLHLFLQDGYPGARLGCSGSDVLKVLSSQIIENNTVEPIIVSKRSPFLVRFYRQDLMGSSVAQQQIQVIIASSLNYPEFAVIFPSFSHIEAHFGRNPYRQTYRLPVSRDGGLCMIEIAAANGTANRSQKYVSEPSSEVVFGPTFLGSVPFPSKLHDSIGNVSGFVGCIMELQVNSRELHMMEEAYHGQHIHNCDITKCQHQPCRNGGTCIRALISQSAVALPPTVPNGSDKLCTDLSWEYPKELLCRNCHEPGHPMSYRQRGKIIDYLGCRGLQDHCESVCKLCQFSACERNPCAHGATCVPKSPLEAVCLCPHGRQGLLCDRAITITRPRFSGLDEFGYSSYMAYPSISSMSYFYEFRLKLTFSNNSTAMKNNLILFSGQKGQGITGDDFLALGVRNRRIIHKFNLGSGVATIISDPLDMRIKIHTVDGKRNKTGSSPGNLAALTTFSPLYVGGFSEHIPEMMPLGARFNNSFQGCIFDVQFRTRHDRKFHTLDRPETQPVSSRSVGQCGVSPCRLLSCHNGGTCIDSGSSVYCHCGSGWKGALCSEKVSFCDLEHVPPPSCARGSTCVPLPEGYSCQCPLGTGGKLCQEALSISDPFFEANQSSWMAFPLIPMRHRTHLLLQFKTILSEGILFYAAQYPRAQADAVEKEPTGFSGSIREVIINGHELDLTERGALQGVNVKDWDGTQCGYKVCRNGGYCKADSHDSFICICPAEWTGTYCEQSIFCIGALCQHDSLCIPNITSATYFCMCGLGWQGTYCEQRVSIRTIHFVGNSYLKYRDPKYNVRDLTYTHLSFNLSASSGNGLILWMGQAESEDDDYLAVGLQNCQLKIAVNLGEKIAVPLVSRNTTLCNDEWNYISITLNHTVIQVYVDEKKVMFEDIDPFEHYVSINYGGVYYFGGFELNRDLGWVTSGLFTAGLYKFLDQWVSKSLMKMSTWSVVVLQTVSLTKIYLRKHN</sequence>
<feature type="domain" description="EGF-like" evidence="9">
    <location>
        <begin position="535"/>
        <end position="571"/>
    </location>
</feature>
<dbReference type="GO" id="GO:0051241">
    <property type="term" value="P:negative regulation of multicellular organismal process"/>
    <property type="evidence" value="ECO:0007669"/>
    <property type="project" value="UniProtKB-ARBA"/>
</dbReference>
<dbReference type="FunFam" id="2.10.25.10:FF:000472">
    <property type="entry name" value="Uncharacterized protein, isoform A"/>
    <property type="match status" value="4"/>
</dbReference>
<feature type="disulfide bond" evidence="7">
    <location>
        <begin position="1768"/>
        <end position="1777"/>
    </location>
</feature>
<feature type="disulfide bond" evidence="7">
    <location>
        <begin position="659"/>
        <end position="669"/>
    </location>
</feature>
<dbReference type="FunFam" id="2.10.25.10:FF:000920">
    <property type="entry name" value="protein eyes shut homolog"/>
    <property type="match status" value="1"/>
</dbReference>
<evidence type="ECO:0000256" key="4">
    <source>
        <dbReference type="ARBA" id="ARBA00022837"/>
    </source>
</evidence>
<keyword evidence="11" id="KW-1185">Reference proteome</keyword>
<name>A0AA88NUU2_TACVA</name>
<dbReference type="PANTHER" id="PTHR24049">
    <property type="entry name" value="CRUMBS FAMILY MEMBER"/>
    <property type="match status" value="1"/>
</dbReference>
<feature type="domain" description="Laminin G" evidence="8">
    <location>
        <begin position="958"/>
        <end position="1214"/>
    </location>
</feature>
<dbReference type="InterPro" id="IPR013320">
    <property type="entry name" value="ConA-like_dom_sf"/>
</dbReference>
<feature type="disulfide bond" evidence="7">
    <location>
        <begin position="561"/>
        <end position="570"/>
    </location>
</feature>
<protein>
    <recommendedName>
        <fullName evidence="12">Protein eyes shut homolog</fullName>
    </recommendedName>
</protein>
<dbReference type="Gene3D" id="2.10.25.10">
    <property type="entry name" value="Laminin"/>
    <property type="match status" value="22"/>
</dbReference>
<keyword evidence="2" id="KW-0732">Signal</keyword>
<feature type="domain" description="EGF-like" evidence="9">
    <location>
        <begin position="271"/>
        <end position="307"/>
    </location>
</feature>
<feature type="disulfide bond" evidence="7">
    <location>
        <begin position="1553"/>
        <end position="1562"/>
    </location>
</feature>
<dbReference type="GO" id="GO:0032991">
    <property type="term" value="C:protein-containing complex"/>
    <property type="evidence" value="ECO:0007669"/>
    <property type="project" value="TreeGrafter"/>
</dbReference>
<feature type="domain" description="EGF-like" evidence="9">
    <location>
        <begin position="309"/>
        <end position="347"/>
    </location>
</feature>
<dbReference type="InterPro" id="IPR001791">
    <property type="entry name" value="Laminin_G"/>
</dbReference>
<dbReference type="FunFam" id="2.10.25.10:FF:000004">
    <property type="entry name" value="Neurogenic locus notch 1"/>
    <property type="match status" value="1"/>
</dbReference>
<dbReference type="CDD" id="cd00054">
    <property type="entry name" value="EGF_CA"/>
    <property type="match status" value="11"/>
</dbReference>
<feature type="disulfide bond" evidence="7">
    <location>
        <begin position="1729"/>
        <end position="1738"/>
    </location>
</feature>
<feature type="domain" description="EGF-like" evidence="9">
    <location>
        <begin position="1702"/>
        <end position="1739"/>
    </location>
</feature>
<feature type="domain" description="EGF-like" evidence="9">
    <location>
        <begin position="617"/>
        <end position="653"/>
    </location>
</feature>
<dbReference type="SMART" id="SM00181">
    <property type="entry name" value="EGF"/>
    <property type="match status" value="21"/>
</dbReference>
<dbReference type="FunFam" id="2.10.25.10:FF:000142">
    <property type="entry name" value="Crumbs cell polarity complex component 2"/>
    <property type="match status" value="1"/>
</dbReference>
<dbReference type="Pfam" id="PF02210">
    <property type="entry name" value="Laminin_G_2"/>
    <property type="match status" value="1"/>
</dbReference>
<dbReference type="GO" id="GO:0045197">
    <property type="term" value="P:establishment or maintenance of epithelial cell apical/basal polarity"/>
    <property type="evidence" value="ECO:0007669"/>
    <property type="project" value="TreeGrafter"/>
</dbReference>
<dbReference type="PROSITE" id="PS00010">
    <property type="entry name" value="ASX_HYDROXYL"/>
    <property type="match status" value="9"/>
</dbReference>
<dbReference type="GO" id="GO:1901222">
    <property type="term" value="P:regulation of non-canonical NF-kappaB signal transduction"/>
    <property type="evidence" value="ECO:0007669"/>
    <property type="project" value="UniProtKB-ARBA"/>
</dbReference>
<evidence type="ECO:0000313" key="10">
    <source>
        <dbReference type="EMBL" id="KAK2865678.1"/>
    </source>
</evidence>
<dbReference type="SUPFAM" id="SSF57196">
    <property type="entry name" value="EGF/Laminin"/>
    <property type="match status" value="14"/>
</dbReference>
<feature type="domain" description="EGF-like" evidence="9">
    <location>
        <begin position="475"/>
        <end position="511"/>
    </location>
</feature>
<feature type="domain" description="EGF-like" evidence="9">
    <location>
        <begin position="428"/>
        <end position="456"/>
    </location>
</feature>
<feature type="disulfide bond" evidence="7">
    <location>
        <begin position="297"/>
        <end position="306"/>
    </location>
</feature>
<dbReference type="PROSITE" id="PS50025">
    <property type="entry name" value="LAM_G_DOMAIN"/>
    <property type="match status" value="3"/>
</dbReference>
<keyword evidence="5 7" id="KW-1015">Disulfide bond</keyword>
<feature type="disulfide bond" evidence="7">
    <location>
        <begin position="378"/>
        <end position="387"/>
    </location>
</feature>
<dbReference type="FunFam" id="2.10.25.10:FF:000109">
    <property type="entry name" value="Notch homolog 4, [Drosophila]"/>
    <property type="match status" value="1"/>
</dbReference>
<feature type="domain" description="EGF-like" evidence="9">
    <location>
        <begin position="655"/>
        <end position="692"/>
    </location>
</feature>
<dbReference type="GO" id="GO:0007157">
    <property type="term" value="P:heterophilic cell-cell adhesion via plasma membrane cell adhesion molecules"/>
    <property type="evidence" value="ECO:0007669"/>
    <property type="project" value="TreeGrafter"/>
</dbReference>
<evidence type="ECO:0000259" key="9">
    <source>
        <dbReference type="PROSITE" id="PS50026"/>
    </source>
</evidence>
<evidence type="ECO:0000256" key="7">
    <source>
        <dbReference type="PROSITE-ProRule" id="PRU00076"/>
    </source>
</evidence>
<organism evidence="10 11">
    <name type="scientific">Tachysurus vachellii</name>
    <name type="common">Darkbarbel catfish</name>
    <name type="synonym">Pelteobagrus vachellii</name>
    <dbReference type="NCBI Taxonomy" id="175792"/>
    <lineage>
        <taxon>Eukaryota</taxon>
        <taxon>Metazoa</taxon>
        <taxon>Chordata</taxon>
        <taxon>Craniata</taxon>
        <taxon>Vertebrata</taxon>
        <taxon>Euteleostomi</taxon>
        <taxon>Actinopterygii</taxon>
        <taxon>Neopterygii</taxon>
        <taxon>Teleostei</taxon>
        <taxon>Ostariophysi</taxon>
        <taxon>Siluriformes</taxon>
        <taxon>Bagridae</taxon>
        <taxon>Tachysurus</taxon>
    </lineage>
</organism>
<dbReference type="GO" id="GO:0060218">
    <property type="term" value="P:hematopoietic stem cell differentiation"/>
    <property type="evidence" value="ECO:0007669"/>
    <property type="project" value="UniProtKB-ARBA"/>
</dbReference>
<dbReference type="PROSITE" id="PS50026">
    <property type="entry name" value="EGF_3"/>
    <property type="match status" value="22"/>
</dbReference>
<feature type="disulfide bond" evidence="7">
    <location>
        <begin position="221"/>
        <end position="230"/>
    </location>
</feature>
<dbReference type="FunFam" id="2.10.25.10:FF:000122">
    <property type="entry name" value="Protein crumbs homolog 2"/>
    <property type="match status" value="1"/>
</dbReference>
<feature type="disulfide bond" evidence="7">
    <location>
        <begin position="1328"/>
        <end position="1337"/>
    </location>
</feature>
<feature type="domain" description="EGF-like" evidence="9">
    <location>
        <begin position="13"/>
        <end position="48"/>
    </location>
</feature>
<feature type="disulfide bond" evidence="7">
    <location>
        <begin position="682"/>
        <end position="691"/>
    </location>
</feature>
<feature type="domain" description="Laminin G" evidence="8">
    <location>
        <begin position="1349"/>
        <end position="1526"/>
    </location>
</feature>
<evidence type="ECO:0000259" key="8">
    <source>
        <dbReference type="PROSITE" id="PS50025"/>
    </source>
</evidence>
<feature type="domain" description="EGF-like" evidence="9">
    <location>
        <begin position="912"/>
        <end position="953"/>
    </location>
</feature>
<evidence type="ECO:0000256" key="2">
    <source>
        <dbReference type="ARBA" id="ARBA00022729"/>
    </source>
</evidence>
<feature type="domain" description="EGF-like" evidence="9">
    <location>
        <begin position="573"/>
        <end position="615"/>
    </location>
</feature>
<feature type="domain" description="EGF-like" evidence="9">
    <location>
        <begin position="88"/>
        <end position="124"/>
    </location>
</feature>
<accession>A0AA88NUU2</accession>
<dbReference type="Pfam" id="PF12661">
    <property type="entry name" value="hEGF"/>
    <property type="match status" value="6"/>
</dbReference>
<feature type="domain" description="EGF-like" evidence="9">
    <location>
        <begin position="390"/>
        <end position="426"/>
    </location>
</feature>
<reference evidence="10" key="1">
    <citation type="submission" date="2023-08" db="EMBL/GenBank/DDBJ databases">
        <title>Pelteobagrus vachellii genome.</title>
        <authorList>
            <person name="Liu H."/>
        </authorList>
    </citation>
    <scope>NUCLEOTIDE SEQUENCE</scope>
    <source>
        <strain evidence="10">PRFRI_2022a</strain>
        <tissue evidence="10">Muscle</tissue>
    </source>
</reference>
<gene>
    <name evidence="10" type="ORF">Q7C36_001734</name>
</gene>
<dbReference type="InterPro" id="IPR000742">
    <property type="entry name" value="EGF"/>
</dbReference>
<feature type="disulfide bond" evidence="7">
    <location>
        <begin position="259"/>
        <end position="268"/>
    </location>
</feature>
<dbReference type="Gene3D" id="2.60.120.200">
    <property type="match status" value="4"/>
</dbReference>
<evidence type="ECO:0000313" key="11">
    <source>
        <dbReference type="Proteomes" id="UP001187315"/>
    </source>
</evidence>
<dbReference type="SMART" id="SM00282">
    <property type="entry name" value="LamG"/>
    <property type="match status" value="3"/>
</dbReference>
<feature type="disulfide bond" evidence="7">
    <location>
        <begin position="337"/>
        <end position="346"/>
    </location>
</feature>
<feature type="disulfide bond" evidence="7">
    <location>
        <begin position="318"/>
        <end position="335"/>
    </location>
</feature>
<dbReference type="Pfam" id="PF00054">
    <property type="entry name" value="Laminin_G_1"/>
    <property type="match status" value="1"/>
</dbReference>
<dbReference type="InterPro" id="IPR000152">
    <property type="entry name" value="EGF-type_Asp/Asn_hydroxyl_site"/>
</dbReference>
<dbReference type="EMBL" id="JAVHJS010000002">
    <property type="protein sequence ID" value="KAK2865678.1"/>
    <property type="molecule type" value="Genomic_DNA"/>
</dbReference>
<feature type="disulfide bond" evidence="7">
    <location>
        <begin position="501"/>
        <end position="510"/>
    </location>
</feature>
<keyword evidence="4" id="KW-0106">Calcium</keyword>
<dbReference type="GO" id="GO:0005886">
    <property type="term" value="C:plasma membrane"/>
    <property type="evidence" value="ECO:0007669"/>
    <property type="project" value="UniProtKB-ARBA"/>
</dbReference>
<keyword evidence="6" id="KW-0325">Glycoprotein</keyword>
<dbReference type="CDD" id="cd00110">
    <property type="entry name" value="LamG"/>
    <property type="match status" value="3"/>
</dbReference>
<dbReference type="GO" id="GO:0045597">
    <property type="term" value="P:positive regulation of cell differentiation"/>
    <property type="evidence" value="ECO:0007669"/>
    <property type="project" value="UniProtKB-ARBA"/>
</dbReference>
<feature type="domain" description="EGF-like" evidence="9">
    <location>
        <begin position="1740"/>
        <end position="1778"/>
    </location>
</feature>
<feature type="disulfide bond" evidence="7">
    <location>
        <begin position="200"/>
        <end position="210"/>
    </location>
</feature>
<dbReference type="InterPro" id="IPR018097">
    <property type="entry name" value="EGF_Ca-bd_CS"/>
</dbReference>
<dbReference type="SUPFAM" id="SSF49899">
    <property type="entry name" value="Concanavalin A-like lectins/glucanases"/>
    <property type="match status" value="5"/>
</dbReference>
<feature type="domain" description="Laminin G" evidence="8">
    <location>
        <begin position="1783"/>
        <end position="1974"/>
    </location>
</feature>
<dbReference type="InterPro" id="IPR051022">
    <property type="entry name" value="Notch_Cell-Fate_Det"/>
</dbReference>
<dbReference type="Proteomes" id="UP001187315">
    <property type="component" value="Unassembled WGS sequence"/>
</dbReference>
<dbReference type="FunFam" id="2.10.25.10:FF:000143">
    <property type="entry name" value="Protein crumbs 1"/>
    <property type="match status" value="1"/>
</dbReference>
<dbReference type="GO" id="GO:0007417">
    <property type="term" value="P:central nervous system development"/>
    <property type="evidence" value="ECO:0007669"/>
    <property type="project" value="UniProtKB-ARBA"/>
</dbReference>
<feature type="domain" description="EGF-like" evidence="9">
    <location>
        <begin position="233"/>
        <end position="269"/>
    </location>
</feature>
<comment type="caution">
    <text evidence="7">Lacks conserved residue(s) required for the propagation of feature annotation.</text>
</comment>
<evidence type="ECO:0000256" key="3">
    <source>
        <dbReference type="ARBA" id="ARBA00022737"/>
    </source>
</evidence>
<keyword evidence="1 7" id="KW-0245">EGF-like domain</keyword>
<evidence type="ECO:0000256" key="1">
    <source>
        <dbReference type="ARBA" id="ARBA00022536"/>
    </source>
</evidence>
<dbReference type="GO" id="GO:0051240">
    <property type="term" value="P:positive regulation of multicellular organismal process"/>
    <property type="evidence" value="ECO:0007669"/>
    <property type="project" value="UniProtKB-ARBA"/>
</dbReference>
<feature type="domain" description="EGF-like" evidence="9">
    <location>
        <begin position="50"/>
        <end position="86"/>
    </location>
</feature>
<feature type="domain" description="EGF-like" evidence="9">
    <location>
        <begin position="196"/>
        <end position="231"/>
    </location>
</feature>
<dbReference type="GO" id="GO:0003008">
    <property type="term" value="P:system process"/>
    <property type="evidence" value="ECO:0007669"/>
    <property type="project" value="UniProtKB-ARBA"/>
</dbReference>
<comment type="caution">
    <text evidence="10">The sequence shown here is derived from an EMBL/GenBank/DDBJ whole genome shotgun (WGS) entry which is preliminary data.</text>
</comment>
<evidence type="ECO:0008006" key="12">
    <source>
        <dbReference type="Google" id="ProtNLM"/>
    </source>
</evidence>
<dbReference type="FunFam" id="2.10.25.10:FF:000373">
    <property type="entry name" value="sushi, nidogen and EGF-like domain-containing protein 1"/>
    <property type="match status" value="1"/>
</dbReference>
<dbReference type="PROSITE" id="PS00022">
    <property type="entry name" value="EGF_1"/>
    <property type="match status" value="20"/>
</dbReference>
<dbReference type="SMART" id="SM00179">
    <property type="entry name" value="EGF_CA"/>
    <property type="match status" value="21"/>
</dbReference>
<dbReference type="FunFam" id="2.10.25.10:FF:000591">
    <property type="entry name" value="Protein eyes shut homolog"/>
    <property type="match status" value="1"/>
</dbReference>
<evidence type="ECO:0000256" key="5">
    <source>
        <dbReference type="ARBA" id="ARBA00023157"/>
    </source>
</evidence>
<feature type="domain" description="EGF-like" evidence="9">
    <location>
        <begin position="1570"/>
        <end position="1606"/>
    </location>
</feature>
<dbReference type="FunFam" id="2.10.25.10:FF:000508">
    <property type="entry name" value="Eyes shut homolog"/>
    <property type="match status" value="1"/>
</dbReference>
<dbReference type="PROSITE" id="PS01187">
    <property type="entry name" value="EGF_CA"/>
    <property type="match status" value="5"/>
</dbReference>
<feature type="disulfide bond" evidence="7">
    <location>
        <begin position="943"/>
        <end position="952"/>
    </location>
</feature>
<feature type="disulfide bond" evidence="7">
    <location>
        <begin position="643"/>
        <end position="652"/>
    </location>
</feature>
<feature type="disulfide bond" evidence="7">
    <location>
        <begin position="1749"/>
        <end position="1766"/>
    </location>
</feature>
<evidence type="ECO:0000256" key="6">
    <source>
        <dbReference type="ARBA" id="ARBA00023180"/>
    </source>
</evidence>
<feature type="disulfide bond" evidence="7">
    <location>
        <begin position="416"/>
        <end position="425"/>
    </location>
</feature>
<dbReference type="InterPro" id="IPR009030">
    <property type="entry name" value="Growth_fac_rcpt_cys_sf"/>
</dbReference>
<keyword evidence="3" id="KW-0677">Repeat</keyword>
<proteinExistence type="predicted"/>
<feature type="disulfide bond" evidence="7">
    <location>
        <begin position="184"/>
        <end position="193"/>
    </location>
</feature>
<dbReference type="GO" id="GO:0005509">
    <property type="term" value="F:calcium ion binding"/>
    <property type="evidence" value="ECO:0007669"/>
    <property type="project" value="InterPro"/>
</dbReference>
<feature type="domain" description="EGF-like" evidence="9">
    <location>
        <begin position="1527"/>
        <end position="1563"/>
    </location>
</feature>
<feature type="domain" description="EGF-like" evidence="9">
    <location>
        <begin position="1301"/>
        <end position="1338"/>
    </location>
</feature>
<dbReference type="InterPro" id="IPR013032">
    <property type="entry name" value="EGF-like_CS"/>
</dbReference>
<feature type="disulfide bond" evidence="7">
    <location>
        <begin position="114"/>
        <end position="123"/>
    </location>
</feature>